<evidence type="ECO:0000313" key="2">
    <source>
        <dbReference type="EMBL" id="MEV5510437.1"/>
    </source>
</evidence>
<protein>
    <submittedName>
        <fullName evidence="2">DUF397 domain-containing protein</fullName>
    </submittedName>
</protein>
<organism evidence="2 3">
    <name type="scientific">Streptomyces orinoci</name>
    <name type="common">Streptoverticillium orinoci</name>
    <dbReference type="NCBI Taxonomy" id="67339"/>
    <lineage>
        <taxon>Bacteria</taxon>
        <taxon>Bacillati</taxon>
        <taxon>Actinomycetota</taxon>
        <taxon>Actinomycetes</taxon>
        <taxon>Kitasatosporales</taxon>
        <taxon>Streptomycetaceae</taxon>
        <taxon>Streptomyces</taxon>
    </lineage>
</organism>
<accession>A0ABV3K5J9</accession>
<dbReference type="InterPro" id="IPR007278">
    <property type="entry name" value="DUF397"/>
</dbReference>
<comment type="caution">
    <text evidence="2">The sequence shown here is derived from an EMBL/GenBank/DDBJ whole genome shotgun (WGS) entry which is preliminary data.</text>
</comment>
<dbReference type="RefSeq" id="WP_109281745.1">
    <property type="nucleotide sequence ID" value="NZ_JBFAUK010000032.1"/>
</dbReference>
<reference evidence="2 3" key="1">
    <citation type="submission" date="2024-06" db="EMBL/GenBank/DDBJ databases">
        <title>The Natural Products Discovery Center: Release of the First 8490 Sequenced Strains for Exploring Actinobacteria Biosynthetic Diversity.</title>
        <authorList>
            <person name="Kalkreuter E."/>
            <person name="Kautsar S.A."/>
            <person name="Yang D."/>
            <person name="Bader C.D."/>
            <person name="Teijaro C.N."/>
            <person name="Fluegel L."/>
            <person name="Davis C.M."/>
            <person name="Simpson J.R."/>
            <person name="Lauterbach L."/>
            <person name="Steele A.D."/>
            <person name="Gui C."/>
            <person name="Meng S."/>
            <person name="Li G."/>
            <person name="Viehrig K."/>
            <person name="Ye F."/>
            <person name="Su P."/>
            <person name="Kiefer A.F."/>
            <person name="Nichols A."/>
            <person name="Cepeda A.J."/>
            <person name="Yan W."/>
            <person name="Fan B."/>
            <person name="Jiang Y."/>
            <person name="Adhikari A."/>
            <person name="Zheng C.-J."/>
            <person name="Schuster L."/>
            <person name="Cowan T.M."/>
            <person name="Smanski M.J."/>
            <person name="Chevrette M.G."/>
            <person name="De Carvalho L.P.S."/>
            <person name="Shen B."/>
        </authorList>
    </citation>
    <scope>NUCLEOTIDE SEQUENCE [LARGE SCALE GENOMIC DNA]</scope>
    <source>
        <strain evidence="2 3">NPDC052347</strain>
    </source>
</reference>
<evidence type="ECO:0000259" key="1">
    <source>
        <dbReference type="Pfam" id="PF04149"/>
    </source>
</evidence>
<proteinExistence type="predicted"/>
<evidence type="ECO:0000313" key="3">
    <source>
        <dbReference type="Proteomes" id="UP001552594"/>
    </source>
</evidence>
<keyword evidence="3" id="KW-1185">Reference proteome</keyword>
<gene>
    <name evidence="2" type="ORF">AB0L16_29095</name>
</gene>
<sequence>MQVKIEPDLGLAVWRKSTHSGSGNGAGQPDCLEAADNIPGVVPVRDSKNPHRTALAFGPEPWAFFVRAVSMGSLKP</sequence>
<feature type="domain" description="DUF397" evidence="1">
    <location>
        <begin position="12"/>
        <end position="69"/>
    </location>
</feature>
<dbReference type="Pfam" id="PF04149">
    <property type="entry name" value="DUF397"/>
    <property type="match status" value="1"/>
</dbReference>
<dbReference type="Proteomes" id="UP001552594">
    <property type="component" value="Unassembled WGS sequence"/>
</dbReference>
<name>A0ABV3K5J9_STRON</name>
<dbReference type="EMBL" id="JBFAUK010000032">
    <property type="protein sequence ID" value="MEV5510437.1"/>
    <property type="molecule type" value="Genomic_DNA"/>
</dbReference>